<dbReference type="Proteomes" id="UP000219374">
    <property type="component" value="Unassembled WGS sequence"/>
</dbReference>
<name>A0A286CXC9_9GAMM</name>
<proteinExistence type="predicted"/>
<evidence type="ECO:0000313" key="1">
    <source>
        <dbReference type="EMBL" id="SOD51024.1"/>
    </source>
</evidence>
<protein>
    <submittedName>
        <fullName evidence="1">Uncharacterized protein</fullName>
    </submittedName>
</protein>
<dbReference type="AlphaFoldDB" id="A0A286CXC9"/>
<accession>A0A286CXC9</accession>
<evidence type="ECO:0000313" key="2">
    <source>
        <dbReference type="Proteomes" id="UP000219374"/>
    </source>
</evidence>
<reference evidence="1 2" key="1">
    <citation type="submission" date="2017-09" db="EMBL/GenBank/DDBJ databases">
        <authorList>
            <person name="Ehlers B."/>
            <person name="Leendertz F.H."/>
        </authorList>
    </citation>
    <scope>NUCLEOTIDE SEQUENCE [LARGE SCALE GENOMIC DNA]</scope>
    <source>
        <strain evidence="1 2">CGMCC 1.10978</strain>
    </source>
</reference>
<gene>
    <name evidence="1" type="ORF">SAMN06296416_101411</name>
</gene>
<dbReference type="EMBL" id="OCND01000001">
    <property type="protein sequence ID" value="SOD51024.1"/>
    <property type="molecule type" value="Genomic_DNA"/>
</dbReference>
<dbReference type="RefSeq" id="WP_162125783.1">
    <property type="nucleotide sequence ID" value="NZ_OCND01000001.1"/>
</dbReference>
<sequence length="51" mass="5331">MTTNVHAPGSGYEAAAYKGVLADAGLALVSEYRDEGGNHYYDSGICGSFED</sequence>
<keyword evidence="2" id="KW-1185">Reference proteome</keyword>
<organism evidence="1 2">
    <name type="scientific">Pseudoxanthomonas wuyuanensis</name>
    <dbReference type="NCBI Taxonomy" id="1073196"/>
    <lineage>
        <taxon>Bacteria</taxon>
        <taxon>Pseudomonadati</taxon>
        <taxon>Pseudomonadota</taxon>
        <taxon>Gammaproteobacteria</taxon>
        <taxon>Lysobacterales</taxon>
        <taxon>Lysobacteraceae</taxon>
        <taxon>Pseudoxanthomonas</taxon>
    </lineage>
</organism>